<name>A0AAP0NUF5_9MAGN</name>
<evidence type="ECO:0000313" key="2">
    <source>
        <dbReference type="Proteomes" id="UP001419268"/>
    </source>
</evidence>
<reference evidence="1 2" key="1">
    <citation type="submission" date="2024-01" db="EMBL/GenBank/DDBJ databases">
        <title>Genome assemblies of Stephania.</title>
        <authorList>
            <person name="Yang L."/>
        </authorList>
    </citation>
    <scope>NUCLEOTIDE SEQUENCE [LARGE SCALE GENOMIC DNA]</scope>
    <source>
        <strain evidence="1">JXDWG</strain>
        <tissue evidence="1">Leaf</tissue>
    </source>
</reference>
<dbReference type="AlphaFoldDB" id="A0AAP0NUF5"/>
<keyword evidence="2" id="KW-1185">Reference proteome</keyword>
<organism evidence="1 2">
    <name type="scientific">Stephania cephalantha</name>
    <dbReference type="NCBI Taxonomy" id="152367"/>
    <lineage>
        <taxon>Eukaryota</taxon>
        <taxon>Viridiplantae</taxon>
        <taxon>Streptophyta</taxon>
        <taxon>Embryophyta</taxon>
        <taxon>Tracheophyta</taxon>
        <taxon>Spermatophyta</taxon>
        <taxon>Magnoliopsida</taxon>
        <taxon>Ranunculales</taxon>
        <taxon>Menispermaceae</taxon>
        <taxon>Menispermoideae</taxon>
        <taxon>Cissampelideae</taxon>
        <taxon>Stephania</taxon>
    </lineage>
</organism>
<accession>A0AAP0NUF5</accession>
<sequence>MFWRCFSSGYVSLNAYISAQLGHMHEYMTRTFTAINTHLDHQGDHLRRIEGHLLPARPARDDCASGSACQTSFHLKERLGVVLIRDH</sequence>
<dbReference type="EMBL" id="JBBNAG010000007">
    <property type="protein sequence ID" value="KAK9118629.1"/>
    <property type="molecule type" value="Genomic_DNA"/>
</dbReference>
<comment type="caution">
    <text evidence="1">The sequence shown here is derived from an EMBL/GenBank/DDBJ whole genome shotgun (WGS) entry which is preliminary data.</text>
</comment>
<gene>
    <name evidence="1" type="ORF">Scep_016722</name>
</gene>
<dbReference type="Proteomes" id="UP001419268">
    <property type="component" value="Unassembled WGS sequence"/>
</dbReference>
<protein>
    <submittedName>
        <fullName evidence="1">Uncharacterized protein</fullName>
    </submittedName>
</protein>
<evidence type="ECO:0000313" key="1">
    <source>
        <dbReference type="EMBL" id="KAK9118629.1"/>
    </source>
</evidence>
<proteinExistence type="predicted"/>